<feature type="coiled-coil region" evidence="1">
    <location>
        <begin position="64"/>
        <end position="91"/>
    </location>
</feature>
<feature type="coiled-coil region" evidence="1">
    <location>
        <begin position="359"/>
        <end position="418"/>
    </location>
</feature>
<accession>A0A1J1GP33</accession>
<evidence type="ECO:0000313" key="4">
    <source>
        <dbReference type="Proteomes" id="UP000220797"/>
    </source>
</evidence>
<feature type="region of interest" description="Disordered" evidence="2">
    <location>
        <begin position="320"/>
        <end position="350"/>
    </location>
</feature>
<feature type="coiled-coil region" evidence="1">
    <location>
        <begin position="661"/>
        <end position="695"/>
    </location>
</feature>
<dbReference type="GeneID" id="39730288"/>
<evidence type="ECO:0000256" key="1">
    <source>
        <dbReference type="SAM" id="Coils"/>
    </source>
</evidence>
<reference evidence="3" key="1">
    <citation type="submission" date="2015-04" db="EMBL/GenBank/DDBJ databases">
        <authorList>
            <consortium name="Pathogen Informatics"/>
        </authorList>
    </citation>
    <scope>NUCLEOTIDE SEQUENCE [LARGE SCALE GENOMIC DNA]</scope>
    <source>
        <strain evidence="3">8A</strain>
    </source>
</reference>
<protein>
    <submittedName>
        <fullName evidence="3">Uncharacterized protein</fullName>
    </submittedName>
</protein>
<keyword evidence="1" id="KW-0175">Coiled coil</keyword>
<evidence type="ECO:0000256" key="2">
    <source>
        <dbReference type="SAM" id="MobiDB-lite"/>
    </source>
</evidence>
<comment type="caution">
    <text evidence="3">The sequence shown here is derived from an EMBL/GenBank/DDBJ whole genome shotgun (WGS) entry which is preliminary data.</text>
</comment>
<sequence length="838" mass="101703">MKIILIFVYCFILNIICLCFKIDKIYESNKKKLYFFTKKNIIKRPKTGSSIYNCINSKLNDDDEIEIREKIKKENERREKIKAENNSYVNSNFKYVSNNIPINVEKKYSYESFKYSEEIAMYVFFVINLFKHEQFKNKIYKESLEIESSQNINRIQSDDLFDKSNNTVERNKKLVKNFLNKFGDSFKFFNSHEKVQREDWANMFKLEQNDKNNFFKNVKVKSEKTKEYYFVIYYCNWKYECMALYNAFHNIMNNAYNNVNFYNIFDKRDKCENIKEDNEKKNELSKSDIEKIREMYIEDLQNNETMDIESLIKKDKKLNECNNDQDQTMKNSTENEQTNESKEKGNTNNKINETNLFHNENAKKNNKTFQDIMEEEKKKLDEEFFLYGYSKYENIEEIKKEEEMIKQTKKLIEEEKLSHTKLNSEKDFKNILKNFYIQIKNYKDFYNYHHKEKNILKNDINSYKNTEKISREFFINNDNSNITQVSEEKNKKDEKQEVNINVIFVRLSNSTVIGKTKNIKKKIKKKWIYSQEKEIKFYELILSVMLNENIYYKNIPHMDIFSLSYDKKNLYDFFNLINSNIKHSFIHRNNVYDIFNNVINDQMDIYNFNIYDESLYKEHEFIQNENSKDKLIDNEVKHKEYIENDDIVLEELDSNYEIDDLKNYKVIYDQNENNIDESNKELEKEVDQMRNEEGLKLSNNRMKEKKTDNIQYKIMKKKHNKKEKSKYEVLFKQKYTNIFVNNIRSKLLIEKVSSISNVDIHANYTVDTFKDLPLSDILKNTYVHQNFKIDKNYVYYLNQRIPKELFPFILQLSLAFKYEHTTIMLNAPKKIEFEFRNV</sequence>
<name>A0A1J1GP33_PLAGA</name>
<organism evidence="3 4">
    <name type="scientific">Plasmodium gallinaceum</name>
    <dbReference type="NCBI Taxonomy" id="5849"/>
    <lineage>
        <taxon>Eukaryota</taxon>
        <taxon>Sar</taxon>
        <taxon>Alveolata</taxon>
        <taxon>Apicomplexa</taxon>
        <taxon>Aconoidasida</taxon>
        <taxon>Haemosporida</taxon>
        <taxon>Plasmodiidae</taxon>
        <taxon>Plasmodium</taxon>
        <taxon>Plasmodium (Haemamoeba)</taxon>
    </lineage>
</organism>
<dbReference type="AlphaFoldDB" id="A0A1J1GP33"/>
<proteinExistence type="predicted"/>
<dbReference type="OrthoDB" id="364432at2759"/>
<evidence type="ECO:0000313" key="3">
    <source>
        <dbReference type="EMBL" id="CRG94054.1"/>
    </source>
</evidence>
<dbReference type="EMBL" id="CVMV01000020">
    <property type="protein sequence ID" value="CRG94054.1"/>
    <property type="molecule type" value="Genomic_DNA"/>
</dbReference>
<feature type="compositionally biased region" description="Polar residues" evidence="2">
    <location>
        <begin position="320"/>
        <end position="338"/>
    </location>
</feature>
<dbReference type="OMA" id="EFFLYGY"/>
<gene>
    <name evidence="3" type="ORF">PGAL8A_00176100</name>
</gene>
<dbReference type="Proteomes" id="UP000220797">
    <property type="component" value="Unassembled WGS sequence"/>
</dbReference>
<keyword evidence="4" id="KW-1185">Reference proteome</keyword>
<dbReference type="VEuPathDB" id="PlasmoDB:PGAL8A_00176100"/>
<dbReference type="RefSeq" id="XP_028526875.1">
    <property type="nucleotide sequence ID" value="XM_028670087.1"/>
</dbReference>